<evidence type="ECO:0000313" key="2">
    <source>
        <dbReference type="Proteomes" id="UP000015103"/>
    </source>
</evidence>
<organism evidence="1 2">
    <name type="scientific">Rhodnius prolixus</name>
    <name type="common">Triatomid bug</name>
    <dbReference type="NCBI Taxonomy" id="13249"/>
    <lineage>
        <taxon>Eukaryota</taxon>
        <taxon>Metazoa</taxon>
        <taxon>Ecdysozoa</taxon>
        <taxon>Arthropoda</taxon>
        <taxon>Hexapoda</taxon>
        <taxon>Insecta</taxon>
        <taxon>Pterygota</taxon>
        <taxon>Neoptera</taxon>
        <taxon>Paraneoptera</taxon>
        <taxon>Hemiptera</taxon>
        <taxon>Heteroptera</taxon>
        <taxon>Panheteroptera</taxon>
        <taxon>Cimicomorpha</taxon>
        <taxon>Reduviidae</taxon>
        <taxon>Triatominae</taxon>
        <taxon>Rhodnius</taxon>
    </lineage>
</organism>
<accession>T1HDN1</accession>
<dbReference type="AlphaFoldDB" id="T1HDN1"/>
<dbReference type="VEuPathDB" id="VectorBase:RPRC002153"/>
<name>T1HDN1_RHOPR</name>
<dbReference type="InParanoid" id="T1HDN1"/>
<dbReference type="HOGENOM" id="CLU_1621083_0_0_1"/>
<evidence type="ECO:0000313" key="1">
    <source>
        <dbReference type="EnsemblMetazoa" id="RPRC002153-PA"/>
    </source>
</evidence>
<sequence>MKLSIICTVFVCSVLVQDVVVCAWTATGQNDITGYSYNHKKYTIKTTFSHSMGIQEKKKDRVLSEMISSGLGMIPKLGEQGVESIKQLGSNVQNGLSSLQQSIVQLIQTLTKKTKEAVSSITTSGMEMGKQMVDTASNSVQYGLESIKSLLQKLIEFMKSLFKM</sequence>
<proteinExistence type="predicted"/>
<reference evidence="1" key="1">
    <citation type="submission" date="2015-05" db="UniProtKB">
        <authorList>
            <consortium name="EnsemblMetazoa"/>
        </authorList>
    </citation>
    <scope>IDENTIFICATION</scope>
</reference>
<dbReference type="EMBL" id="ACPB03006551">
    <property type="status" value="NOT_ANNOTATED_CDS"/>
    <property type="molecule type" value="Genomic_DNA"/>
</dbReference>
<protein>
    <submittedName>
        <fullName evidence="1">Uncharacterized protein</fullName>
    </submittedName>
</protein>
<keyword evidence="2" id="KW-1185">Reference proteome</keyword>
<dbReference type="Proteomes" id="UP000015103">
    <property type="component" value="Unassembled WGS sequence"/>
</dbReference>
<dbReference type="EnsemblMetazoa" id="RPRC002153-RA">
    <property type="protein sequence ID" value="RPRC002153-PA"/>
    <property type="gene ID" value="RPRC002153"/>
</dbReference>